<evidence type="ECO:0000313" key="2">
    <source>
        <dbReference type="EMBL" id="KAL3883286.1"/>
    </source>
</evidence>
<accession>A0ABD3XCJ8</accession>
<feature type="signal peptide" evidence="1">
    <location>
        <begin position="1"/>
        <end position="16"/>
    </location>
</feature>
<proteinExistence type="predicted"/>
<evidence type="ECO:0000313" key="3">
    <source>
        <dbReference type="Proteomes" id="UP001634394"/>
    </source>
</evidence>
<keyword evidence="3" id="KW-1185">Reference proteome</keyword>
<keyword evidence="1" id="KW-0732">Signal</keyword>
<comment type="caution">
    <text evidence="2">The sequence shown here is derived from an EMBL/GenBank/DDBJ whole genome shotgun (WGS) entry which is preliminary data.</text>
</comment>
<dbReference type="Pfam" id="PF00811">
    <property type="entry name" value="Ependymin"/>
    <property type="match status" value="1"/>
</dbReference>
<dbReference type="InterPro" id="IPR001299">
    <property type="entry name" value="Ependymin"/>
</dbReference>
<dbReference type="SMART" id="SM00026">
    <property type="entry name" value="EPEND"/>
    <property type="match status" value="1"/>
</dbReference>
<sequence length="213" mass="23294">MLQFVLAPLFVAMVTGEGCCPPDAWEGVAGLMVGSVKDKNPHLTKGVLMLHLNTTSGMIAIEEELLVDGLKMKLKVIQDYNKKTEYVIKYGKCTKTALKSSIPRCLPANATLVENTFLGAGFENVAVKIYRFSVRGLEVYFTVTAYDCIPVVAIASGYIPDKKVSVLEVLEYSGITVGVKDPSVFDIPAICQPVESSSEFFPVMSHWSRSVFN</sequence>
<dbReference type="EMBL" id="JBJQND010000003">
    <property type="protein sequence ID" value="KAL3883285.1"/>
    <property type="molecule type" value="Genomic_DNA"/>
</dbReference>
<name>A0ABD3XCJ8_SINWO</name>
<organism evidence="2 3">
    <name type="scientific">Sinanodonta woodiana</name>
    <name type="common">Chinese pond mussel</name>
    <name type="synonym">Anodonta woodiana</name>
    <dbReference type="NCBI Taxonomy" id="1069815"/>
    <lineage>
        <taxon>Eukaryota</taxon>
        <taxon>Metazoa</taxon>
        <taxon>Spiralia</taxon>
        <taxon>Lophotrochozoa</taxon>
        <taxon>Mollusca</taxon>
        <taxon>Bivalvia</taxon>
        <taxon>Autobranchia</taxon>
        <taxon>Heteroconchia</taxon>
        <taxon>Palaeoheterodonta</taxon>
        <taxon>Unionida</taxon>
        <taxon>Unionoidea</taxon>
        <taxon>Unionidae</taxon>
        <taxon>Unioninae</taxon>
        <taxon>Sinanodonta</taxon>
    </lineage>
</organism>
<dbReference type="EMBL" id="JBJQND010000003">
    <property type="protein sequence ID" value="KAL3883286.1"/>
    <property type="molecule type" value="Genomic_DNA"/>
</dbReference>
<dbReference type="PANTHER" id="PTHR10697">
    <property type="entry name" value="MAMMALIAN EPENDYMIN-RELATED PROTEIN 1"/>
    <property type="match status" value="1"/>
</dbReference>
<dbReference type="AlphaFoldDB" id="A0ABD3XCJ8"/>
<dbReference type="PANTHER" id="PTHR10697:SF13">
    <property type="entry name" value="RICIN B LECTIN DOMAIN-CONTAINING PROTEIN"/>
    <property type="match status" value="1"/>
</dbReference>
<gene>
    <name evidence="2" type="ORF">ACJMK2_029568</name>
</gene>
<protein>
    <submittedName>
        <fullName evidence="2">Uncharacterized protein</fullName>
    </submittedName>
</protein>
<evidence type="ECO:0000256" key="1">
    <source>
        <dbReference type="SAM" id="SignalP"/>
    </source>
</evidence>
<feature type="chain" id="PRO_5044725261" evidence="1">
    <location>
        <begin position="17"/>
        <end position="213"/>
    </location>
</feature>
<dbReference type="Proteomes" id="UP001634394">
    <property type="component" value="Unassembled WGS sequence"/>
</dbReference>
<reference evidence="2 3" key="1">
    <citation type="submission" date="2024-11" db="EMBL/GenBank/DDBJ databases">
        <title>Chromosome-level genome assembly of the freshwater bivalve Anodonta woodiana.</title>
        <authorList>
            <person name="Chen X."/>
        </authorList>
    </citation>
    <scope>NUCLEOTIDE SEQUENCE [LARGE SCALE GENOMIC DNA]</scope>
    <source>
        <strain evidence="2">MN2024</strain>
        <tissue evidence="2">Gills</tissue>
    </source>
</reference>